<evidence type="ECO:0000256" key="4">
    <source>
        <dbReference type="ARBA" id="ARBA00022692"/>
    </source>
</evidence>
<dbReference type="Pfam" id="PF00909">
    <property type="entry name" value="Ammonium_transp"/>
    <property type="match status" value="1"/>
</dbReference>
<dbReference type="FunFam" id="1.10.3430.10:FF:000008">
    <property type="entry name" value="Ammonium transporter"/>
    <property type="match status" value="1"/>
</dbReference>
<evidence type="ECO:0000256" key="3">
    <source>
        <dbReference type="ARBA" id="ARBA00022448"/>
    </source>
</evidence>
<accession>A0A0P1P9H1</accession>
<dbReference type="EMBL" id="FAOP01000012">
    <property type="protein sequence ID" value="CUU08948.1"/>
    <property type="molecule type" value="Genomic_DNA"/>
</dbReference>
<accession>A0A0P1LEH0</accession>
<dbReference type="PROSITE" id="PS01219">
    <property type="entry name" value="AMMONIUM_TRANSP"/>
    <property type="match status" value="1"/>
</dbReference>
<evidence type="ECO:0000256" key="7">
    <source>
        <dbReference type="ARBA" id="ARBA00023177"/>
    </source>
</evidence>
<feature type="transmembrane region" description="Helical" evidence="8">
    <location>
        <begin position="303"/>
        <end position="319"/>
    </location>
</feature>
<feature type="transmembrane region" description="Helical" evidence="8">
    <location>
        <begin position="331"/>
        <end position="349"/>
    </location>
</feature>
<dbReference type="GO" id="GO:0008519">
    <property type="term" value="F:ammonium channel activity"/>
    <property type="evidence" value="ECO:0007669"/>
    <property type="project" value="InterPro"/>
</dbReference>
<evidence type="ECO:0000313" key="10">
    <source>
        <dbReference type="EMBL" id="CUU08948.1"/>
    </source>
</evidence>
<evidence type="ECO:0000256" key="6">
    <source>
        <dbReference type="ARBA" id="ARBA00023136"/>
    </source>
</evidence>
<keyword evidence="3 8" id="KW-0813">Transport</keyword>
<keyword evidence="4 8" id="KW-0812">Transmembrane</keyword>
<accession>A0A0N7MUB5</accession>
<feature type="transmembrane region" description="Helical" evidence="8">
    <location>
        <begin position="113"/>
        <end position="132"/>
    </location>
</feature>
<accession>A0A0N7MU36</accession>
<dbReference type="InterPro" id="IPR018047">
    <property type="entry name" value="Ammonium_transpt_CS"/>
</dbReference>
<comment type="similarity">
    <text evidence="2 8">Belongs to the ammonia transporter channel (TC 1.A.11.2) family.</text>
</comment>
<evidence type="ECO:0000256" key="1">
    <source>
        <dbReference type="ARBA" id="ARBA00004141"/>
    </source>
</evidence>
<evidence type="ECO:0000259" key="9">
    <source>
        <dbReference type="Pfam" id="PF00909"/>
    </source>
</evidence>
<feature type="transmembrane region" description="Helical" evidence="8">
    <location>
        <begin position="173"/>
        <end position="194"/>
    </location>
</feature>
<sequence length="549" mass="60541">MGEFKVIADTVWTMIAGFLVFFMNLGFAMLEAGLQRSKNAVNILMKNFVVFSVSSISFFIIGWGIMFGDGNDFFGIKGLLFVSGQDNSPATGENYFGVYKAISWASVPLWAKFFFQLVFAGTSATIVSGAVGERIKFKSFLIFSFLMVALIYPVVGHWIWGGGWLNKIGFLDFAGSTVVHSVGGWSALTGAILLGPRLGKYKNGKINPIPGHDLTLATLGTFILWFGWFGFNPGSTMSANFSDIARIATITNMSAASATLSALMTSWVFLRKPDLTMVLNGCLAGLVAITAPCAYVSVFSSLLIGFIAGILVVFSVLFFDKVRVDDPVGAISVHLINGIWGTLAVGLFHEKDGLINGMVELLKVQFLGVIAVGAFTFMSSFVIWLVIKEILGLRVSEQEEIEGLDLSEHGQVCYPEFSILGSTFFSVEFQEIEHEKISEAKKEISKRKPPIPLEKPKITDAGKPDEDKSFKIKVENLDKRMFVKLWREMCSGDWRKVPLEFKDIYPNVKLFSGDEILFSRGNPDITIKKFAKVLSEAGFRGFKIKIIKE</sequence>
<dbReference type="PANTHER" id="PTHR11730:SF89">
    <property type="entry name" value="AMMONIUM TRANSPORTER SLL0108-RELATED"/>
    <property type="match status" value="1"/>
</dbReference>
<dbReference type="STRING" id="1633631.GCA_001442925_02220"/>
<dbReference type="RefSeq" id="WP_075434220.1">
    <property type="nucleotide sequence ID" value="NZ_CZVM01000073.1"/>
</dbReference>
<feature type="transmembrane region" description="Helical" evidence="8">
    <location>
        <begin position="139"/>
        <end position="161"/>
    </location>
</feature>
<dbReference type="PANTHER" id="PTHR11730">
    <property type="entry name" value="AMMONIUM TRANSPORTER"/>
    <property type="match status" value="1"/>
</dbReference>
<proteinExistence type="inferred from homology"/>
<feature type="transmembrane region" description="Helical" evidence="8">
    <location>
        <begin position="364"/>
        <end position="387"/>
    </location>
</feature>
<evidence type="ECO:0000256" key="2">
    <source>
        <dbReference type="ARBA" id="ARBA00005887"/>
    </source>
</evidence>
<keyword evidence="5 8" id="KW-1133">Transmembrane helix</keyword>
<accession>A0A0S4NCV4</accession>
<dbReference type="InterPro" id="IPR001905">
    <property type="entry name" value="Ammonium_transpt"/>
</dbReference>
<dbReference type="Gene3D" id="1.10.3430.10">
    <property type="entry name" value="Ammonium transporter AmtB like domains"/>
    <property type="match status" value="1"/>
</dbReference>
<protein>
    <recommendedName>
        <fullName evidence="8">Ammonium transporter</fullName>
    </recommendedName>
</protein>
<dbReference type="AlphaFoldDB" id="A0A0P1LEH0"/>
<name>A0A0P1LEH0_9BACT</name>
<dbReference type="Proteomes" id="UP000182011">
    <property type="component" value="Unassembled WGS sequence"/>
</dbReference>
<reference evidence="10 11" key="1">
    <citation type="submission" date="2015-11" db="EMBL/GenBank/DDBJ databases">
        <authorList>
            <person name="Zhang Y."/>
            <person name="Guo Z."/>
        </authorList>
    </citation>
    <scope>NUCLEOTIDE SEQUENCE [LARGE SCALE GENOMIC DNA]</scope>
    <source>
        <strain evidence="10">JGI-4</strain>
    </source>
</reference>
<feature type="transmembrane region" description="Helical" evidence="8">
    <location>
        <begin position="214"/>
        <end position="231"/>
    </location>
</feature>
<feature type="transmembrane region" description="Helical" evidence="8">
    <location>
        <begin position="6"/>
        <end position="27"/>
    </location>
</feature>
<evidence type="ECO:0000256" key="8">
    <source>
        <dbReference type="RuleBase" id="RU362002"/>
    </source>
</evidence>
<feature type="transmembrane region" description="Helical" evidence="8">
    <location>
        <begin position="251"/>
        <end position="270"/>
    </location>
</feature>
<comment type="subcellular location">
    <subcellularLocation>
        <location evidence="8">Cell membrane</location>
        <topology evidence="8">Multi-pass membrane protein</topology>
    </subcellularLocation>
    <subcellularLocation>
        <location evidence="1">Membrane</location>
        <topology evidence="1">Multi-pass membrane protein</topology>
    </subcellularLocation>
</comment>
<evidence type="ECO:0000256" key="5">
    <source>
        <dbReference type="ARBA" id="ARBA00022989"/>
    </source>
</evidence>
<feature type="domain" description="Ammonium transporter AmtB-like" evidence="9">
    <location>
        <begin position="11"/>
        <end position="414"/>
    </location>
</feature>
<dbReference type="InterPro" id="IPR029020">
    <property type="entry name" value="Ammonium/urea_transptr"/>
</dbReference>
<dbReference type="InterPro" id="IPR024041">
    <property type="entry name" value="NH4_transpt_AmtB-like_dom"/>
</dbReference>
<feature type="transmembrane region" description="Helical" evidence="8">
    <location>
        <begin position="48"/>
        <end position="67"/>
    </location>
</feature>
<keyword evidence="7 8" id="KW-0924">Ammonia transport</keyword>
<dbReference type="GO" id="GO:0097272">
    <property type="term" value="P:ammonium homeostasis"/>
    <property type="evidence" value="ECO:0007669"/>
    <property type="project" value="TreeGrafter"/>
</dbReference>
<feature type="transmembrane region" description="Helical" evidence="8">
    <location>
        <begin position="277"/>
        <end position="297"/>
    </location>
</feature>
<gene>
    <name evidence="10" type="ORF">JGI4_02226</name>
</gene>
<evidence type="ECO:0000313" key="11">
    <source>
        <dbReference type="Proteomes" id="UP000182011"/>
    </source>
</evidence>
<organism evidence="10 11">
    <name type="scientific">Candidatus Kryptonium thompsonii</name>
    <dbReference type="NCBI Taxonomy" id="1633631"/>
    <lineage>
        <taxon>Bacteria</taxon>
        <taxon>Pseudomonadati</taxon>
        <taxon>Candidatus Kryptoniota</taxon>
        <taxon>Candidatus Kryptonium</taxon>
    </lineage>
</organism>
<dbReference type="NCBIfam" id="TIGR00836">
    <property type="entry name" value="amt"/>
    <property type="match status" value="1"/>
</dbReference>
<keyword evidence="6 8" id="KW-0472">Membrane</keyword>
<dbReference type="SUPFAM" id="SSF111352">
    <property type="entry name" value="Ammonium transporter"/>
    <property type="match status" value="1"/>
</dbReference>
<dbReference type="GO" id="GO:0005886">
    <property type="term" value="C:plasma membrane"/>
    <property type="evidence" value="ECO:0007669"/>
    <property type="project" value="UniProtKB-SubCell"/>
</dbReference>